<dbReference type="RefSeq" id="WP_345494542.1">
    <property type="nucleotide sequence ID" value="NZ_BAABJM010000001.1"/>
</dbReference>
<evidence type="ECO:0008006" key="4">
    <source>
        <dbReference type="Google" id="ProtNLM"/>
    </source>
</evidence>
<sequence length="190" mass="19516">MTDQAKTDQAKSGSVRPNLLHKIVGWLRAGYPQGVPRSDYVALLAVLHRHLTDFEVAAIAEELIAASGTEAEDTVGSAGTENAAGTENVQAPENIESAGPLASESAGFIAAEPNAAESNAGRADGRAPGDAPADTTADDTVLATAISHEEIVEAIERYAKLRPSDSDIARVAAHLAAGGWPLADPPADSD</sequence>
<accession>A0ABP9K0Q3</accession>
<feature type="compositionally biased region" description="Low complexity" evidence="1">
    <location>
        <begin position="120"/>
        <end position="136"/>
    </location>
</feature>
<keyword evidence="3" id="KW-1185">Reference proteome</keyword>
<evidence type="ECO:0000256" key="1">
    <source>
        <dbReference type="SAM" id="MobiDB-lite"/>
    </source>
</evidence>
<name>A0ABP9K0Q3_9NOCA</name>
<feature type="region of interest" description="Disordered" evidence="1">
    <location>
        <begin position="116"/>
        <end position="136"/>
    </location>
</feature>
<organism evidence="2 3">
    <name type="scientific">Nocardia callitridis</name>
    <dbReference type="NCBI Taxonomy" id="648753"/>
    <lineage>
        <taxon>Bacteria</taxon>
        <taxon>Bacillati</taxon>
        <taxon>Actinomycetota</taxon>
        <taxon>Actinomycetes</taxon>
        <taxon>Mycobacteriales</taxon>
        <taxon>Nocardiaceae</taxon>
        <taxon>Nocardia</taxon>
    </lineage>
</organism>
<dbReference type="Proteomes" id="UP001500603">
    <property type="component" value="Unassembled WGS sequence"/>
</dbReference>
<feature type="region of interest" description="Disordered" evidence="1">
    <location>
        <begin position="70"/>
        <end position="100"/>
    </location>
</feature>
<reference evidence="3" key="1">
    <citation type="journal article" date="2019" name="Int. J. Syst. Evol. Microbiol.">
        <title>The Global Catalogue of Microorganisms (GCM) 10K type strain sequencing project: providing services to taxonomists for standard genome sequencing and annotation.</title>
        <authorList>
            <consortium name="The Broad Institute Genomics Platform"/>
            <consortium name="The Broad Institute Genome Sequencing Center for Infectious Disease"/>
            <person name="Wu L."/>
            <person name="Ma J."/>
        </authorList>
    </citation>
    <scope>NUCLEOTIDE SEQUENCE [LARGE SCALE GENOMIC DNA]</scope>
    <source>
        <strain evidence="3">JCM 18298</strain>
    </source>
</reference>
<dbReference type="Pfam" id="PF11829">
    <property type="entry name" value="DUF3349"/>
    <property type="match status" value="2"/>
</dbReference>
<dbReference type="Gene3D" id="1.10.10.2390">
    <property type="match status" value="1"/>
</dbReference>
<gene>
    <name evidence="2" type="ORF">GCM10023318_17260</name>
</gene>
<feature type="compositionally biased region" description="Polar residues" evidence="1">
    <location>
        <begin position="77"/>
        <end position="91"/>
    </location>
</feature>
<comment type="caution">
    <text evidence="2">The sequence shown here is derived from an EMBL/GenBank/DDBJ whole genome shotgun (WGS) entry which is preliminary data.</text>
</comment>
<evidence type="ECO:0000313" key="3">
    <source>
        <dbReference type="Proteomes" id="UP001500603"/>
    </source>
</evidence>
<proteinExistence type="predicted"/>
<protein>
    <recommendedName>
        <fullName evidence="4">DUF3349 domain-containing protein</fullName>
    </recommendedName>
</protein>
<dbReference type="InterPro" id="IPR021784">
    <property type="entry name" value="DUF3349"/>
</dbReference>
<evidence type="ECO:0000313" key="2">
    <source>
        <dbReference type="EMBL" id="GAA5048898.1"/>
    </source>
</evidence>
<dbReference type="Gene3D" id="1.10.150.430">
    <property type="entry name" value="DUF3349, helical bundle"/>
    <property type="match status" value="1"/>
</dbReference>
<dbReference type="EMBL" id="BAABJM010000001">
    <property type="protein sequence ID" value="GAA5048898.1"/>
    <property type="molecule type" value="Genomic_DNA"/>
</dbReference>
<dbReference type="InterPro" id="IPR044918">
    <property type="entry name" value="DUF3349_helical"/>
</dbReference>